<dbReference type="Gene3D" id="3.40.50.1010">
    <property type="entry name" value="5'-nuclease"/>
    <property type="match status" value="1"/>
</dbReference>
<accession>A0ABQ9HBR7</accession>
<keyword evidence="2" id="KW-1185">Reference proteome</keyword>
<dbReference type="PANTHER" id="PTHR46704">
    <property type="entry name" value="CXC DOMAIN-CONTAINING PROTEIN-RELATED"/>
    <property type="match status" value="1"/>
</dbReference>
<dbReference type="InterPro" id="IPR029060">
    <property type="entry name" value="PIN-like_dom_sf"/>
</dbReference>
<dbReference type="Proteomes" id="UP001159363">
    <property type="component" value="Chromosome 5"/>
</dbReference>
<dbReference type="SUPFAM" id="SSF88723">
    <property type="entry name" value="PIN domain-like"/>
    <property type="match status" value="1"/>
</dbReference>
<gene>
    <name evidence="1" type="ORF">PR048_018244</name>
</gene>
<comment type="caution">
    <text evidence="1">The sequence shown here is derived from an EMBL/GenBank/DDBJ whole genome shotgun (WGS) entry which is preliminary data.</text>
</comment>
<reference evidence="1 2" key="1">
    <citation type="submission" date="2023-02" db="EMBL/GenBank/DDBJ databases">
        <title>LHISI_Scaffold_Assembly.</title>
        <authorList>
            <person name="Stuart O.P."/>
            <person name="Cleave R."/>
            <person name="Magrath M.J.L."/>
            <person name="Mikheyev A.S."/>
        </authorList>
    </citation>
    <scope>NUCLEOTIDE SEQUENCE [LARGE SCALE GENOMIC DNA]</scope>
    <source>
        <strain evidence="1">Daus_M_001</strain>
        <tissue evidence="1">Leg muscle</tissue>
    </source>
</reference>
<name>A0ABQ9HBR7_9NEOP</name>
<evidence type="ECO:0000313" key="2">
    <source>
        <dbReference type="Proteomes" id="UP001159363"/>
    </source>
</evidence>
<protein>
    <submittedName>
        <fullName evidence="1">Uncharacterized protein</fullName>
    </submittedName>
</protein>
<dbReference type="PANTHER" id="PTHR46704:SF1">
    <property type="entry name" value="TELOMERE LENGTH REGULATION PROTEIN TEL2 HOMOLOG"/>
    <property type="match status" value="1"/>
</dbReference>
<dbReference type="EMBL" id="JARBHB010000006">
    <property type="protein sequence ID" value="KAJ8881758.1"/>
    <property type="molecule type" value="Genomic_DNA"/>
</dbReference>
<proteinExistence type="predicted"/>
<sequence>MGGVRFITPAQNQESMTVNRLLHPPSADTIAARDKLQVNCYKMSALPGLKCINIRELATVSDATDRSVKNAIAAYVLLSSTRCVTLRLGGFHLLVSFMGSIGFIMSGSGIEELWMQVYAKSSVTHSISGHAFSRAVRAHMLISQALITMILGMENLFGVYQEELHKLFLEVSTSEKMISDTVESPVLSYCKLWVQYLRQVDILRLFIRAERSGDWELHLQCVRSMLQCLHAAGHIHYAKSSHLYVQQMEEFPSRMPAHEYNKFTSEDFSIEYDLMSALKTKEGLTRGRGVTESTLAYFLAAFPVCLKLCNALEELSGIKAGSSEQHDESFASGVVGDDSINCDQAEYVGLGAIQLIIGSNFVEVKLTQKNRVEPLSTVARSIFIRDDVIEVNSHQLFMRIVYTMKTENDLKHYLSYELSPRPPAVFDEVAMCKRVKSAFLQLFSHTTPEENSTNDPRKIVIDGGHLLHALVWPCPATYGQIADSYLEFVQKHDRVLVTVVFDGYTIQSTKSQELFRRASKRTFAEIMFEMNTSASTTQADFLSNHHNKKRLITLLSHHFETAGIEVCNSEDDADTLIVKRALELALVGNNVTVIASDSDIVVMLLARATDDMELRVLSPVFNSPESTKEEVCAAGEKFVIALYGRINANSLDELRVIEYTRSIAKQLCRRPLN</sequence>
<evidence type="ECO:0000313" key="1">
    <source>
        <dbReference type="EMBL" id="KAJ8881758.1"/>
    </source>
</evidence>
<organism evidence="1 2">
    <name type="scientific">Dryococelus australis</name>
    <dbReference type="NCBI Taxonomy" id="614101"/>
    <lineage>
        <taxon>Eukaryota</taxon>
        <taxon>Metazoa</taxon>
        <taxon>Ecdysozoa</taxon>
        <taxon>Arthropoda</taxon>
        <taxon>Hexapoda</taxon>
        <taxon>Insecta</taxon>
        <taxon>Pterygota</taxon>
        <taxon>Neoptera</taxon>
        <taxon>Polyneoptera</taxon>
        <taxon>Phasmatodea</taxon>
        <taxon>Verophasmatodea</taxon>
        <taxon>Anareolatae</taxon>
        <taxon>Phasmatidae</taxon>
        <taxon>Eurycanthinae</taxon>
        <taxon>Dryococelus</taxon>
    </lineage>
</organism>